<proteinExistence type="predicted"/>
<dbReference type="AlphaFoldDB" id="A0A840V041"/>
<keyword evidence="4" id="KW-1185">Reference proteome</keyword>
<sequence length="104" mass="10677">MSGSSRGLASLCSRISWWGYVLMAIISYAVVKHVAPGLAVAAGYAAMSGFFALLAPIITIGFLLLAAARLYDDGQGQVPPPGPEQAMKGEGSEDDAGPNPPGKQ</sequence>
<evidence type="ECO:0000313" key="3">
    <source>
        <dbReference type="EMBL" id="MBB5347079.1"/>
    </source>
</evidence>
<comment type="caution">
    <text evidence="3">The sequence shown here is derived from an EMBL/GenBank/DDBJ whole genome shotgun (WGS) entry which is preliminary data.</text>
</comment>
<feature type="region of interest" description="Disordered" evidence="1">
    <location>
        <begin position="75"/>
        <end position="104"/>
    </location>
</feature>
<organism evidence="3 4">
    <name type="scientific">Desulfoprunum benzoelyticum</name>
    <dbReference type="NCBI Taxonomy" id="1506996"/>
    <lineage>
        <taxon>Bacteria</taxon>
        <taxon>Pseudomonadati</taxon>
        <taxon>Thermodesulfobacteriota</taxon>
        <taxon>Desulfobulbia</taxon>
        <taxon>Desulfobulbales</taxon>
        <taxon>Desulfobulbaceae</taxon>
        <taxon>Desulfoprunum</taxon>
    </lineage>
</organism>
<dbReference type="RefSeq" id="WP_183348500.1">
    <property type="nucleotide sequence ID" value="NZ_JACHEO010000002.1"/>
</dbReference>
<feature type="transmembrane region" description="Helical" evidence="2">
    <location>
        <begin position="43"/>
        <end position="67"/>
    </location>
</feature>
<keyword evidence="2" id="KW-0472">Membrane</keyword>
<dbReference type="EMBL" id="JACHEO010000002">
    <property type="protein sequence ID" value="MBB5347079.1"/>
    <property type="molecule type" value="Genomic_DNA"/>
</dbReference>
<reference evidence="3 4" key="1">
    <citation type="submission" date="2020-08" db="EMBL/GenBank/DDBJ databases">
        <title>Genomic Encyclopedia of Type Strains, Phase IV (KMG-IV): sequencing the most valuable type-strain genomes for metagenomic binning, comparative biology and taxonomic classification.</title>
        <authorList>
            <person name="Goeker M."/>
        </authorList>
    </citation>
    <scope>NUCLEOTIDE SEQUENCE [LARGE SCALE GENOMIC DNA]</scope>
    <source>
        <strain evidence="3 4">DSM 28570</strain>
    </source>
</reference>
<keyword evidence="2" id="KW-1133">Transmembrane helix</keyword>
<gene>
    <name evidence="3" type="ORF">HNQ81_000789</name>
</gene>
<dbReference type="Proteomes" id="UP000539642">
    <property type="component" value="Unassembled WGS sequence"/>
</dbReference>
<evidence type="ECO:0000256" key="1">
    <source>
        <dbReference type="SAM" id="MobiDB-lite"/>
    </source>
</evidence>
<keyword evidence="2" id="KW-0812">Transmembrane</keyword>
<evidence type="ECO:0000256" key="2">
    <source>
        <dbReference type="SAM" id="Phobius"/>
    </source>
</evidence>
<evidence type="ECO:0000313" key="4">
    <source>
        <dbReference type="Proteomes" id="UP000539642"/>
    </source>
</evidence>
<name>A0A840V041_9BACT</name>
<feature type="transmembrane region" description="Helical" evidence="2">
    <location>
        <begin position="12"/>
        <end position="31"/>
    </location>
</feature>
<accession>A0A840V041</accession>
<protein>
    <submittedName>
        <fullName evidence="3">Uncharacterized protein</fullName>
    </submittedName>
</protein>